<accession>A0ABQ8DU09</accession>
<sequence>MKNVPSNNINKKVQNFYVVDLITTTPNVNAFESLSCFSVLGDVDEAEIEPMGSLSLTRGGRKTKPPIKYQDLEWKTVQGKGNHGPLSRGSKR</sequence>
<proteinExistence type="predicted"/>
<reference evidence="1 2" key="1">
    <citation type="submission" date="2021-05" db="EMBL/GenBank/DDBJ databases">
        <title>Genome Assembly of Synthetic Allotetraploid Brassica napus Reveals Homoeologous Exchanges between Subgenomes.</title>
        <authorList>
            <person name="Davis J.T."/>
        </authorList>
    </citation>
    <scope>NUCLEOTIDE SEQUENCE [LARGE SCALE GENOMIC DNA]</scope>
    <source>
        <strain evidence="2">cv. Da-Ae</strain>
        <tissue evidence="1">Seedling</tissue>
    </source>
</reference>
<dbReference type="Proteomes" id="UP000824890">
    <property type="component" value="Unassembled WGS sequence"/>
</dbReference>
<name>A0ABQ8DU09_BRANA</name>
<protein>
    <submittedName>
        <fullName evidence="1">Uncharacterized protein</fullName>
    </submittedName>
</protein>
<organism evidence="1 2">
    <name type="scientific">Brassica napus</name>
    <name type="common">Rape</name>
    <dbReference type="NCBI Taxonomy" id="3708"/>
    <lineage>
        <taxon>Eukaryota</taxon>
        <taxon>Viridiplantae</taxon>
        <taxon>Streptophyta</taxon>
        <taxon>Embryophyta</taxon>
        <taxon>Tracheophyta</taxon>
        <taxon>Spermatophyta</taxon>
        <taxon>Magnoliopsida</taxon>
        <taxon>eudicotyledons</taxon>
        <taxon>Gunneridae</taxon>
        <taxon>Pentapetalae</taxon>
        <taxon>rosids</taxon>
        <taxon>malvids</taxon>
        <taxon>Brassicales</taxon>
        <taxon>Brassicaceae</taxon>
        <taxon>Brassiceae</taxon>
        <taxon>Brassica</taxon>
    </lineage>
</organism>
<evidence type="ECO:0000313" key="2">
    <source>
        <dbReference type="Proteomes" id="UP000824890"/>
    </source>
</evidence>
<comment type="caution">
    <text evidence="1">The sequence shown here is derived from an EMBL/GenBank/DDBJ whole genome shotgun (WGS) entry which is preliminary data.</text>
</comment>
<gene>
    <name evidence="1" type="ORF">HID58_009957</name>
</gene>
<evidence type="ECO:0000313" key="1">
    <source>
        <dbReference type="EMBL" id="KAH0932840.1"/>
    </source>
</evidence>
<keyword evidence="2" id="KW-1185">Reference proteome</keyword>
<dbReference type="EMBL" id="JAGKQM010000003">
    <property type="protein sequence ID" value="KAH0932840.1"/>
    <property type="molecule type" value="Genomic_DNA"/>
</dbReference>